<feature type="compositionally biased region" description="Low complexity" evidence="1">
    <location>
        <begin position="24"/>
        <end position="48"/>
    </location>
</feature>
<evidence type="ECO:0000313" key="4">
    <source>
        <dbReference type="Proteomes" id="UP000007809"/>
    </source>
</evidence>
<feature type="compositionally biased region" description="Basic and acidic residues" evidence="1">
    <location>
        <begin position="260"/>
        <end position="276"/>
    </location>
</feature>
<dbReference type="HOGENOM" id="CLU_882418_0_0_11"/>
<proteinExistence type="predicted"/>
<dbReference type="EMBL" id="CP002593">
    <property type="protein sequence ID" value="AEA27971.1"/>
    <property type="molecule type" value="Genomic_DNA"/>
</dbReference>
<gene>
    <name evidence="3" type="ordered locus">Psed_5847</name>
</gene>
<name>F4D1R1_PSEUX</name>
<dbReference type="Proteomes" id="UP000007809">
    <property type="component" value="Chromosome"/>
</dbReference>
<feature type="region of interest" description="Disordered" evidence="1">
    <location>
        <begin position="24"/>
        <end position="84"/>
    </location>
</feature>
<accession>F4D1R1</accession>
<feature type="compositionally biased region" description="Low complexity" evidence="1">
    <location>
        <begin position="62"/>
        <end position="75"/>
    </location>
</feature>
<evidence type="ECO:0000313" key="3">
    <source>
        <dbReference type="EMBL" id="AEA27971.1"/>
    </source>
</evidence>
<organism evidence="3 4">
    <name type="scientific">Pseudonocardia dioxanivorans (strain ATCC 55486 / DSM 44775 / JCM 13855 / CB1190)</name>
    <dbReference type="NCBI Taxonomy" id="675635"/>
    <lineage>
        <taxon>Bacteria</taxon>
        <taxon>Bacillati</taxon>
        <taxon>Actinomycetota</taxon>
        <taxon>Actinomycetes</taxon>
        <taxon>Pseudonocardiales</taxon>
        <taxon>Pseudonocardiaceae</taxon>
        <taxon>Pseudonocardia</taxon>
    </lineage>
</organism>
<feature type="region of interest" description="Disordered" evidence="1">
    <location>
        <begin position="259"/>
        <end position="280"/>
    </location>
</feature>
<dbReference type="PROSITE" id="PS51318">
    <property type="entry name" value="TAT"/>
    <property type="match status" value="1"/>
</dbReference>
<feature type="signal peptide" evidence="2">
    <location>
        <begin position="1"/>
        <end position="29"/>
    </location>
</feature>
<sequence>MSGPTRRAALVAAAVTVLFVTTTAGPAGAAPSGAGARAAAATGSEPGTDPAPPPPGPASRVPADAPTAPRPTTNAPPDPFHDAPTPAIHRVVSGLRLESKSVNLKLSARPGLGAGSPVRVAVRFTTASPWQEALYSESSGLVLRAAVPHADFASRLETVTVRLQDTATGASYLKVWGHRVNPVADVRIGDLTFGTSEDCDPGVPPWSAPDPDVYWRDAHGRSGLAALGDNERAGRIPEFAHTLTEVSAADGLRAPTAAWNDRDPVFDPGADPKDRGPLLPARTGRVAWTEEATSGDCSAELAFEMTVTPRSYPTF</sequence>
<evidence type="ECO:0000256" key="1">
    <source>
        <dbReference type="SAM" id="MobiDB-lite"/>
    </source>
</evidence>
<keyword evidence="4" id="KW-1185">Reference proteome</keyword>
<protein>
    <submittedName>
        <fullName evidence="3">Uncharacterized protein</fullName>
    </submittedName>
</protein>
<dbReference type="STRING" id="675635.Psed_5847"/>
<reference evidence="3 4" key="1">
    <citation type="journal article" date="2011" name="J. Bacteriol.">
        <title>Genome sequence of the 1,4-dioxane-degrading Pseudonocardia dioxanivorans strain CB1190.</title>
        <authorList>
            <person name="Sales C.M."/>
            <person name="Mahendra S."/>
            <person name="Grostern A."/>
            <person name="Parales R.E."/>
            <person name="Goodwin L.A."/>
            <person name="Woyke T."/>
            <person name="Nolan M."/>
            <person name="Lapidus A."/>
            <person name="Chertkov O."/>
            <person name="Ovchinnikova G."/>
            <person name="Sczyrba A."/>
            <person name="Alvarez-Cohen L."/>
        </authorList>
    </citation>
    <scope>NUCLEOTIDE SEQUENCE [LARGE SCALE GENOMIC DNA]</scope>
    <source>
        <strain evidence="4">ATCC 55486 / DSM 44775 / JCM 13855 / CB1190</strain>
    </source>
</reference>
<dbReference type="InterPro" id="IPR006311">
    <property type="entry name" value="TAT_signal"/>
</dbReference>
<dbReference type="KEGG" id="pdx:Psed_5847"/>
<keyword evidence="2" id="KW-0732">Signal</keyword>
<dbReference type="AlphaFoldDB" id="F4D1R1"/>
<feature type="chain" id="PRO_5003308087" evidence="2">
    <location>
        <begin position="30"/>
        <end position="315"/>
    </location>
</feature>
<evidence type="ECO:0000256" key="2">
    <source>
        <dbReference type="SAM" id="SignalP"/>
    </source>
</evidence>